<proteinExistence type="predicted"/>
<gene>
    <name evidence="1" type="ORF">GZ77_15125</name>
</gene>
<sequence length="97" mass="11695">MQAVNFEIHGRYLHIERGKYRMGYPQLVNKLWFNLIDKTPQKTTKQRLTESENFEKNTNSQLKFRQLHNCFVSRYDARSFLLDDIYRMLSGMIFVGK</sequence>
<organism evidence="1 2">
    <name type="scientific">Endozoicomonas montiporae</name>
    <dbReference type="NCBI Taxonomy" id="1027273"/>
    <lineage>
        <taxon>Bacteria</taxon>
        <taxon>Pseudomonadati</taxon>
        <taxon>Pseudomonadota</taxon>
        <taxon>Gammaproteobacteria</taxon>
        <taxon>Oceanospirillales</taxon>
        <taxon>Endozoicomonadaceae</taxon>
        <taxon>Endozoicomonas</taxon>
    </lineage>
</organism>
<reference evidence="1 2" key="1">
    <citation type="submission" date="2014-06" db="EMBL/GenBank/DDBJ databases">
        <title>Whole Genome Sequences of Three Symbiotic Endozoicomonas Bacteria.</title>
        <authorList>
            <person name="Neave M.J."/>
            <person name="Apprill A."/>
            <person name="Voolstra C.R."/>
        </authorList>
    </citation>
    <scope>NUCLEOTIDE SEQUENCE [LARGE SCALE GENOMIC DNA]</scope>
    <source>
        <strain evidence="1 2">LMG 24815</strain>
    </source>
</reference>
<dbReference type="Proteomes" id="UP000028006">
    <property type="component" value="Unassembled WGS sequence"/>
</dbReference>
<evidence type="ECO:0000313" key="2">
    <source>
        <dbReference type="Proteomes" id="UP000028006"/>
    </source>
</evidence>
<dbReference type="EMBL" id="JOKG01000003">
    <property type="protein sequence ID" value="KEQ13638.1"/>
    <property type="molecule type" value="Genomic_DNA"/>
</dbReference>
<dbReference type="AlphaFoldDB" id="A0A081N5B5"/>
<protein>
    <submittedName>
        <fullName evidence="1">Uncharacterized protein</fullName>
    </submittedName>
</protein>
<name>A0A081N5B5_9GAMM</name>
<accession>A0A081N5B5</accession>
<evidence type="ECO:0000313" key="1">
    <source>
        <dbReference type="EMBL" id="KEQ13638.1"/>
    </source>
</evidence>
<keyword evidence="2" id="KW-1185">Reference proteome</keyword>
<comment type="caution">
    <text evidence="1">The sequence shown here is derived from an EMBL/GenBank/DDBJ whole genome shotgun (WGS) entry which is preliminary data.</text>
</comment>